<feature type="domain" description="Protein FecR C-terminal" evidence="3">
    <location>
        <begin position="253"/>
        <end position="318"/>
    </location>
</feature>
<dbReference type="Pfam" id="PF04773">
    <property type="entry name" value="FecR"/>
    <property type="match status" value="1"/>
</dbReference>
<protein>
    <submittedName>
        <fullName evidence="4">DUF4974 domain-containing protein</fullName>
    </submittedName>
</protein>
<dbReference type="FunFam" id="2.60.120.1440:FF:000001">
    <property type="entry name" value="Putative anti-sigma factor"/>
    <property type="match status" value="1"/>
</dbReference>
<dbReference type="Gene3D" id="2.60.120.1440">
    <property type="match status" value="1"/>
</dbReference>
<dbReference type="Gene3D" id="3.55.50.30">
    <property type="match status" value="1"/>
</dbReference>
<feature type="domain" description="FecR protein" evidence="2">
    <location>
        <begin position="117"/>
        <end position="210"/>
    </location>
</feature>
<dbReference type="InterPro" id="IPR006860">
    <property type="entry name" value="FecR"/>
</dbReference>
<evidence type="ECO:0000259" key="3">
    <source>
        <dbReference type="Pfam" id="PF16344"/>
    </source>
</evidence>
<feature type="transmembrane region" description="Helical" evidence="1">
    <location>
        <begin position="83"/>
        <end position="103"/>
    </location>
</feature>
<keyword evidence="1" id="KW-1133">Transmembrane helix</keyword>
<accession>A0A3P1XWM7</accession>
<dbReference type="PIRSF" id="PIRSF018266">
    <property type="entry name" value="FecR"/>
    <property type="match status" value="1"/>
</dbReference>
<keyword evidence="1" id="KW-0472">Membrane</keyword>
<dbReference type="PANTHER" id="PTHR30273">
    <property type="entry name" value="PERIPLASMIC SIGNAL SENSOR AND SIGMA FACTOR ACTIVATOR FECR-RELATED"/>
    <property type="match status" value="1"/>
</dbReference>
<dbReference type="Proteomes" id="UP000278609">
    <property type="component" value="Unassembled WGS sequence"/>
</dbReference>
<dbReference type="PANTHER" id="PTHR30273:SF2">
    <property type="entry name" value="PROTEIN FECR"/>
    <property type="match status" value="1"/>
</dbReference>
<dbReference type="AlphaFoldDB" id="A0A3P1XWM7"/>
<proteinExistence type="predicted"/>
<reference evidence="4 5" key="1">
    <citation type="submission" date="2018-11" db="EMBL/GenBank/DDBJ databases">
        <title>Genomes From Bacteria Associated with the Canine Oral Cavity: a Test Case for Automated Genome-Based Taxonomic Assignment.</title>
        <authorList>
            <person name="Coil D.A."/>
            <person name="Jospin G."/>
            <person name="Darling A.E."/>
            <person name="Wallis C."/>
            <person name="Davis I.J."/>
            <person name="Harris S."/>
            <person name="Eisen J.A."/>
            <person name="Holcombe L.J."/>
            <person name="O'Flynn C."/>
        </authorList>
    </citation>
    <scope>NUCLEOTIDE SEQUENCE [LARGE SCALE GENOMIC DNA]</scope>
    <source>
        <strain evidence="4 5">OH2617_COT-023</strain>
    </source>
</reference>
<dbReference type="RefSeq" id="WP_124750882.1">
    <property type="nucleotide sequence ID" value="NZ_RQYS01000011.1"/>
</dbReference>
<organism evidence="4 5">
    <name type="scientific">Tannerella forsythia</name>
    <name type="common">Bacteroides forsythus</name>
    <dbReference type="NCBI Taxonomy" id="28112"/>
    <lineage>
        <taxon>Bacteria</taxon>
        <taxon>Pseudomonadati</taxon>
        <taxon>Bacteroidota</taxon>
        <taxon>Bacteroidia</taxon>
        <taxon>Bacteroidales</taxon>
        <taxon>Tannerellaceae</taxon>
        <taxon>Tannerella</taxon>
    </lineage>
</organism>
<dbReference type="InterPro" id="IPR032508">
    <property type="entry name" value="FecR_C"/>
</dbReference>
<evidence type="ECO:0000259" key="2">
    <source>
        <dbReference type="Pfam" id="PF04773"/>
    </source>
</evidence>
<gene>
    <name evidence="4" type="ORF">EII40_03440</name>
</gene>
<dbReference type="OrthoDB" id="710640at2"/>
<keyword evidence="1" id="KW-0812">Transmembrane</keyword>
<dbReference type="Pfam" id="PF16344">
    <property type="entry name" value="FecR_C"/>
    <property type="match status" value="1"/>
</dbReference>
<evidence type="ECO:0000256" key="1">
    <source>
        <dbReference type="SAM" id="Phobius"/>
    </source>
</evidence>
<name>A0A3P1XWM7_TANFO</name>
<sequence>MKKNDYIRLFEKYIRNEATEEEKERLFDRIRDDKQIDRLIEKRLERAACDIDHDTKNRMYERIRASILPDSKPVRLHRSWRKAMRWAAVWILPVVSAWTVYVFTSRPVSADKVVAITAPYGERAEVRLMDGSRVWINSGSTLTYDGNFNRNERRVFLEGEAYFEVQKDARRPFIVTAGEMDVQALGTAFNVTAYRNDQYISSVLLEGSVRVNAQGKEHVLAENEQLIFDRTNHTLSMGKVYAADFIQWKEGNLYFENRSFDEIAHTLSRVFNVEIRFASEELRTVRFSGTLGGGSIRSALDILSLTSSMRYEMNGTTVELYCK</sequence>
<dbReference type="GO" id="GO:0016989">
    <property type="term" value="F:sigma factor antagonist activity"/>
    <property type="evidence" value="ECO:0007669"/>
    <property type="project" value="TreeGrafter"/>
</dbReference>
<dbReference type="EMBL" id="RQYS01000011">
    <property type="protein sequence ID" value="RRD62410.1"/>
    <property type="molecule type" value="Genomic_DNA"/>
</dbReference>
<evidence type="ECO:0000313" key="4">
    <source>
        <dbReference type="EMBL" id="RRD62410.1"/>
    </source>
</evidence>
<evidence type="ECO:0000313" key="5">
    <source>
        <dbReference type="Proteomes" id="UP000278609"/>
    </source>
</evidence>
<comment type="caution">
    <text evidence="4">The sequence shown here is derived from an EMBL/GenBank/DDBJ whole genome shotgun (WGS) entry which is preliminary data.</text>
</comment>
<dbReference type="InterPro" id="IPR012373">
    <property type="entry name" value="Ferrdict_sens_TM"/>
</dbReference>